<protein>
    <submittedName>
        <fullName evidence="1">Uncharacterized protein</fullName>
    </submittedName>
</protein>
<keyword evidence="2" id="KW-1185">Reference proteome</keyword>
<comment type="caution">
    <text evidence="1">The sequence shown here is derived from an EMBL/GenBank/DDBJ whole genome shotgun (WGS) entry which is preliminary data.</text>
</comment>
<evidence type="ECO:0000313" key="1">
    <source>
        <dbReference type="EMBL" id="KAJ8878344.1"/>
    </source>
</evidence>
<evidence type="ECO:0000313" key="2">
    <source>
        <dbReference type="Proteomes" id="UP001159363"/>
    </source>
</evidence>
<dbReference type="Proteomes" id="UP001159363">
    <property type="component" value="Chromosome 6"/>
</dbReference>
<proteinExistence type="predicted"/>
<reference evidence="1 2" key="1">
    <citation type="submission" date="2023-02" db="EMBL/GenBank/DDBJ databases">
        <title>LHISI_Scaffold_Assembly.</title>
        <authorList>
            <person name="Stuart O.P."/>
            <person name="Cleave R."/>
            <person name="Magrath M.J.L."/>
            <person name="Mikheyev A.S."/>
        </authorList>
    </citation>
    <scope>NUCLEOTIDE SEQUENCE [LARGE SCALE GENOMIC DNA]</scope>
    <source>
        <strain evidence="1">Daus_M_001</strain>
        <tissue evidence="1">Leg muscle</tissue>
    </source>
</reference>
<dbReference type="EMBL" id="JARBHB010000007">
    <property type="protein sequence ID" value="KAJ8878344.1"/>
    <property type="molecule type" value="Genomic_DNA"/>
</dbReference>
<sequence length="196" mass="22289">MELETGIMITLWDQILQHFQMTSASLQSSGQDLNTACALYESLQGYIQALRSTFSDIKQKGKTLSGCEEYKCQIRRELVLVVLIQLLNPKLPLNNLKLKTFFFLQSLTSEEVSRKSSNIIKSYPADLEESLGEELLHFIELLKAELLISNDSKSKQELVKVQLYCLITENSLYCFPNVETDLCIYLSLMVTNCTGQ</sequence>
<name>A0ABQ9H240_9NEOP</name>
<gene>
    <name evidence="1" type="ORF">PR048_018921</name>
</gene>
<organism evidence="1 2">
    <name type="scientific">Dryococelus australis</name>
    <dbReference type="NCBI Taxonomy" id="614101"/>
    <lineage>
        <taxon>Eukaryota</taxon>
        <taxon>Metazoa</taxon>
        <taxon>Ecdysozoa</taxon>
        <taxon>Arthropoda</taxon>
        <taxon>Hexapoda</taxon>
        <taxon>Insecta</taxon>
        <taxon>Pterygota</taxon>
        <taxon>Neoptera</taxon>
        <taxon>Polyneoptera</taxon>
        <taxon>Phasmatodea</taxon>
        <taxon>Verophasmatodea</taxon>
        <taxon>Anareolatae</taxon>
        <taxon>Phasmatidae</taxon>
        <taxon>Eurycanthinae</taxon>
        <taxon>Dryococelus</taxon>
    </lineage>
</organism>
<accession>A0ABQ9H240</accession>